<keyword evidence="1" id="KW-0813">Transport</keyword>
<keyword evidence="3" id="KW-0547">Nucleotide-binding</keyword>
<dbReference type="CDD" id="cd03219">
    <property type="entry name" value="ABC_Mj1267_LivG_branched"/>
    <property type="match status" value="1"/>
</dbReference>
<evidence type="ECO:0000256" key="4">
    <source>
        <dbReference type="ARBA" id="ARBA00022840"/>
    </source>
</evidence>
<dbReference type="InterPro" id="IPR003439">
    <property type="entry name" value="ABC_transporter-like_ATP-bd"/>
</dbReference>
<dbReference type="InterPro" id="IPR032823">
    <property type="entry name" value="BCA_ABC_TP_C"/>
</dbReference>
<dbReference type="InterPro" id="IPR003593">
    <property type="entry name" value="AAA+_ATPase"/>
</dbReference>
<dbReference type="Gene3D" id="3.40.50.300">
    <property type="entry name" value="P-loop containing nucleotide triphosphate hydrolases"/>
    <property type="match status" value="1"/>
</dbReference>
<dbReference type="EMBL" id="SMLL01000005">
    <property type="protein sequence ID" value="TFY98606.1"/>
    <property type="molecule type" value="Genomic_DNA"/>
</dbReference>
<name>A0A4Z0BH02_9BURK</name>
<evidence type="ECO:0000259" key="5">
    <source>
        <dbReference type="PROSITE" id="PS50893"/>
    </source>
</evidence>
<keyword evidence="2" id="KW-0472">Membrane</keyword>
<sequence length="264" mass="28327">MSSTPLLQVRGLTKRYLGLTAVDGLSYEVEAGSIVGLIGPNGSGKSTSIDCVSGFQRADAGDWFLDGHKLRDVPPHRIAALGLTRTFQTVRAYEDLSLLENLRVAAQESDGHGWFSALRRSAPLRESEARAAQRAGALLESVGLSRYADAPAAVLSYGQRKLLAIAASVMARPRLVILDEPVAGVNPTMVRHIEEVIREFNAQGVALLIVEHNVDFIMNLCQRVVVLESGRKIADGPPGLIRSDPRVLEAYLGPGGARALEATP</sequence>
<dbReference type="GO" id="GO:0005886">
    <property type="term" value="C:plasma membrane"/>
    <property type="evidence" value="ECO:0007669"/>
    <property type="project" value="TreeGrafter"/>
</dbReference>
<dbReference type="GO" id="GO:0016887">
    <property type="term" value="F:ATP hydrolysis activity"/>
    <property type="evidence" value="ECO:0007669"/>
    <property type="project" value="InterPro"/>
</dbReference>
<accession>A0A4Z0BH02</accession>
<keyword evidence="2" id="KW-1003">Cell membrane</keyword>
<dbReference type="AlphaFoldDB" id="A0A4Z0BH02"/>
<dbReference type="PANTHER" id="PTHR45772">
    <property type="entry name" value="CONSERVED COMPONENT OF ABC TRANSPORTER FOR NATURAL AMINO ACIDS-RELATED"/>
    <property type="match status" value="1"/>
</dbReference>
<dbReference type="Pfam" id="PF00005">
    <property type="entry name" value="ABC_tran"/>
    <property type="match status" value="1"/>
</dbReference>
<keyword evidence="4 6" id="KW-0067">ATP-binding</keyword>
<dbReference type="InterPro" id="IPR017871">
    <property type="entry name" value="ABC_transporter-like_CS"/>
</dbReference>
<dbReference type="GO" id="GO:0005524">
    <property type="term" value="F:ATP binding"/>
    <property type="evidence" value="ECO:0007669"/>
    <property type="project" value="UniProtKB-KW"/>
</dbReference>
<evidence type="ECO:0000256" key="3">
    <source>
        <dbReference type="ARBA" id="ARBA00022741"/>
    </source>
</evidence>
<dbReference type="OrthoDB" id="9781337at2"/>
<evidence type="ECO:0000256" key="1">
    <source>
        <dbReference type="ARBA" id="ARBA00022448"/>
    </source>
</evidence>
<dbReference type="Proteomes" id="UP000297564">
    <property type="component" value="Unassembled WGS sequence"/>
</dbReference>
<dbReference type="SUPFAM" id="SSF52540">
    <property type="entry name" value="P-loop containing nucleoside triphosphate hydrolases"/>
    <property type="match status" value="1"/>
</dbReference>
<organism evidence="6 7">
    <name type="scientific">Ramlibacter rhizophilus</name>
    <dbReference type="NCBI Taxonomy" id="1781167"/>
    <lineage>
        <taxon>Bacteria</taxon>
        <taxon>Pseudomonadati</taxon>
        <taxon>Pseudomonadota</taxon>
        <taxon>Betaproteobacteria</taxon>
        <taxon>Burkholderiales</taxon>
        <taxon>Comamonadaceae</taxon>
        <taxon>Ramlibacter</taxon>
    </lineage>
</organism>
<dbReference type="SMART" id="SM00382">
    <property type="entry name" value="AAA"/>
    <property type="match status" value="1"/>
</dbReference>
<evidence type="ECO:0000313" key="7">
    <source>
        <dbReference type="Proteomes" id="UP000297564"/>
    </source>
</evidence>
<dbReference type="PROSITE" id="PS00211">
    <property type="entry name" value="ABC_TRANSPORTER_1"/>
    <property type="match status" value="1"/>
</dbReference>
<protein>
    <submittedName>
        <fullName evidence="6">ABC transporter ATP-binding protein</fullName>
    </submittedName>
</protein>
<dbReference type="InterPro" id="IPR051120">
    <property type="entry name" value="ABC_AA/LPS_Transport"/>
</dbReference>
<dbReference type="Pfam" id="PF12399">
    <property type="entry name" value="BCA_ABC_TP_C"/>
    <property type="match status" value="1"/>
</dbReference>
<proteinExistence type="predicted"/>
<keyword evidence="7" id="KW-1185">Reference proteome</keyword>
<reference evidence="6 7" key="1">
    <citation type="submission" date="2019-03" db="EMBL/GenBank/DDBJ databases">
        <title>Ramlibacter rhizophilus CCTCC AB2015357, whole genome shotgun sequence.</title>
        <authorList>
            <person name="Zhang X."/>
            <person name="Feng G."/>
            <person name="Zhu H."/>
        </authorList>
    </citation>
    <scope>NUCLEOTIDE SEQUENCE [LARGE SCALE GENOMIC DNA]</scope>
    <source>
        <strain evidence="6 7">CCTCC AB2015357</strain>
    </source>
</reference>
<feature type="domain" description="ABC transporter" evidence="5">
    <location>
        <begin position="7"/>
        <end position="254"/>
    </location>
</feature>
<dbReference type="InterPro" id="IPR027417">
    <property type="entry name" value="P-loop_NTPase"/>
</dbReference>
<dbReference type="PANTHER" id="PTHR45772:SF9">
    <property type="entry name" value="CONSERVED COMPONENT OF ABC TRANSPORTER FOR NATURAL AMINO ACIDS"/>
    <property type="match status" value="1"/>
</dbReference>
<comment type="caution">
    <text evidence="6">The sequence shown here is derived from an EMBL/GenBank/DDBJ whole genome shotgun (WGS) entry which is preliminary data.</text>
</comment>
<dbReference type="RefSeq" id="WP_135285757.1">
    <property type="nucleotide sequence ID" value="NZ_SMLL01000005.1"/>
</dbReference>
<gene>
    <name evidence="6" type="ORF">EZ242_13825</name>
</gene>
<evidence type="ECO:0000313" key="6">
    <source>
        <dbReference type="EMBL" id="TFY98606.1"/>
    </source>
</evidence>
<dbReference type="PROSITE" id="PS50893">
    <property type="entry name" value="ABC_TRANSPORTER_2"/>
    <property type="match status" value="1"/>
</dbReference>
<evidence type="ECO:0000256" key="2">
    <source>
        <dbReference type="ARBA" id="ARBA00022475"/>
    </source>
</evidence>